<feature type="transmembrane region" description="Helical" evidence="1">
    <location>
        <begin position="20"/>
        <end position="46"/>
    </location>
</feature>
<evidence type="ECO:0008006" key="4">
    <source>
        <dbReference type="Google" id="ProtNLM"/>
    </source>
</evidence>
<feature type="transmembrane region" description="Helical" evidence="1">
    <location>
        <begin position="66"/>
        <end position="85"/>
    </location>
</feature>
<feature type="transmembrane region" description="Helical" evidence="1">
    <location>
        <begin position="97"/>
        <end position="118"/>
    </location>
</feature>
<evidence type="ECO:0000313" key="3">
    <source>
        <dbReference type="Proteomes" id="UP000546126"/>
    </source>
</evidence>
<evidence type="ECO:0000313" key="2">
    <source>
        <dbReference type="EMBL" id="NUW42090.1"/>
    </source>
</evidence>
<gene>
    <name evidence="2" type="ORF">HT134_18350</name>
</gene>
<keyword evidence="1" id="KW-1133">Transmembrane helix</keyword>
<proteinExistence type="predicted"/>
<reference evidence="2 3" key="1">
    <citation type="submission" date="2020-06" db="EMBL/GenBank/DDBJ databases">
        <authorList>
            <person name="Chanama M."/>
        </authorList>
    </citation>
    <scope>NUCLEOTIDE SEQUENCE [LARGE SCALE GENOMIC DNA]</scope>
    <source>
        <strain evidence="2 3">TBRC6557</strain>
    </source>
</reference>
<protein>
    <recommendedName>
        <fullName evidence="4">DUF4386 family protein</fullName>
    </recommendedName>
</protein>
<keyword evidence="1" id="KW-0812">Transmembrane</keyword>
<accession>A0A7Y6IPV1</accession>
<dbReference type="AlphaFoldDB" id="A0A7Y6IPV1"/>
<dbReference type="Proteomes" id="UP000546126">
    <property type="component" value="Unassembled WGS sequence"/>
</dbReference>
<organism evidence="2 3">
    <name type="scientific">Nonomuraea rhodomycinica</name>
    <dbReference type="NCBI Taxonomy" id="1712872"/>
    <lineage>
        <taxon>Bacteria</taxon>
        <taxon>Bacillati</taxon>
        <taxon>Actinomycetota</taxon>
        <taxon>Actinomycetes</taxon>
        <taxon>Streptosporangiales</taxon>
        <taxon>Streptosporangiaceae</taxon>
        <taxon>Nonomuraea</taxon>
    </lineage>
</organism>
<keyword evidence="1" id="KW-0472">Membrane</keyword>
<name>A0A7Y6IPV1_9ACTN</name>
<sequence length="149" mass="15680">MFGAGAVSVLWPSERERGEAWSLVGFAGLALQNVTFAGIIAARLALARTAPADPGATPGLWAWHDAMFTLNGTFLAVALLGLSVAGLRARFIRRWHAALGFVAAGLQFSSACLAFAVMRGEGPLGLVGLAGWLAWVAWIAVYGMRLIRA</sequence>
<keyword evidence="3" id="KW-1185">Reference proteome</keyword>
<comment type="caution">
    <text evidence="2">The sequence shown here is derived from an EMBL/GenBank/DDBJ whole genome shotgun (WGS) entry which is preliminary data.</text>
</comment>
<feature type="transmembrane region" description="Helical" evidence="1">
    <location>
        <begin position="124"/>
        <end position="144"/>
    </location>
</feature>
<dbReference type="EMBL" id="JABWGO010000003">
    <property type="protein sequence ID" value="NUW42090.1"/>
    <property type="molecule type" value="Genomic_DNA"/>
</dbReference>
<evidence type="ECO:0000256" key="1">
    <source>
        <dbReference type="SAM" id="Phobius"/>
    </source>
</evidence>